<dbReference type="PATRIC" id="fig|1423770.3.peg.72"/>
<feature type="transmembrane region" description="Helical" evidence="1">
    <location>
        <begin position="103"/>
        <end position="127"/>
    </location>
</feature>
<feature type="transmembrane region" description="Helical" evidence="1">
    <location>
        <begin position="321"/>
        <end position="339"/>
    </location>
</feature>
<name>A0A0R1QIQ9_9LACO</name>
<sequence>MIMKKLIVQHKRLLTLLLFLAASLISIYLTELNGHIWSFLTMSNDGRFHIMRIEGLAQAMRQGNLTPIVNMSFLGGLGYISNVFYSNLWLYPAAVLRLMGLTITQAFVSFYVLLNFVTFLTSFGAFYKASQRYDKSLLFSFVYTLSTYRIFDMVRRFDVGELSTFVFLPIVVLGVYEIFYNNHHQWIYLTIGMVGVIYSHALSPVLIGIFIVLVMIFRIKTLVKEPQRILALFYAGVSSLMLSLAYFMPMLEQMRHTQFKLTNAPLINVSQTEMSWPDLLNWSVHNDLYKQNIGLIMLVTAITIPLIIWKIKNVAIRDFAIIGELLLVMTTNIFPWKFFDKTPLNMIQFPWRFYMIVSILFAIVIAADPLGIFSGNWKKVLMILFALGLVMNSERILVQQYPREDDAYTQFNHLDVDSIGSGQEYLPKNASLTALIKAPHAPQVLSGQAKISNFSQVGSKVTFHFQAAQNAKVSVPIICYYGYSAKDSTGQVSKLRMDKNNNGLGQIIVNGKGVVRIDYEKTPVQRISKVISLASLFLGLMYFARKKFKK</sequence>
<gene>
    <name evidence="2" type="ORF">FD29_GL000074</name>
</gene>
<feature type="transmembrane region" description="Helical" evidence="1">
    <location>
        <begin position="68"/>
        <end position="91"/>
    </location>
</feature>
<accession>A0A0R1QIQ9</accession>
<feature type="transmembrane region" description="Helical" evidence="1">
    <location>
        <begin position="288"/>
        <end position="309"/>
    </location>
</feature>
<feature type="transmembrane region" description="Helical" evidence="1">
    <location>
        <begin position="186"/>
        <end position="217"/>
    </location>
</feature>
<dbReference type="STRING" id="1423770.FD29_GL000074"/>
<feature type="transmembrane region" description="Helical" evidence="1">
    <location>
        <begin position="163"/>
        <end position="180"/>
    </location>
</feature>
<dbReference type="Proteomes" id="UP000050872">
    <property type="component" value="Unassembled WGS sequence"/>
</dbReference>
<evidence type="ECO:0000256" key="1">
    <source>
        <dbReference type="SAM" id="Phobius"/>
    </source>
</evidence>
<keyword evidence="1" id="KW-0472">Membrane</keyword>
<dbReference type="AlphaFoldDB" id="A0A0R1QIQ9"/>
<keyword evidence="1" id="KW-0812">Transmembrane</keyword>
<proteinExistence type="predicted"/>
<evidence type="ECO:0000313" key="2">
    <source>
        <dbReference type="EMBL" id="KRL44382.1"/>
    </source>
</evidence>
<keyword evidence="3" id="KW-1185">Reference proteome</keyword>
<organism evidence="2 3">
    <name type="scientific">Companilactobacillus mindensis DSM 14500</name>
    <dbReference type="NCBI Taxonomy" id="1423770"/>
    <lineage>
        <taxon>Bacteria</taxon>
        <taxon>Bacillati</taxon>
        <taxon>Bacillota</taxon>
        <taxon>Bacilli</taxon>
        <taxon>Lactobacillales</taxon>
        <taxon>Lactobacillaceae</taxon>
        <taxon>Companilactobacillus</taxon>
    </lineage>
</organism>
<keyword evidence="1" id="KW-1133">Transmembrane helix</keyword>
<dbReference type="EMBL" id="AZEZ01000044">
    <property type="protein sequence ID" value="KRL44382.1"/>
    <property type="molecule type" value="Genomic_DNA"/>
</dbReference>
<evidence type="ECO:0000313" key="3">
    <source>
        <dbReference type="Proteomes" id="UP000050872"/>
    </source>
</evidence>
<reference evidence="2 3" key="1">
    <citation type="journal article" date="2015" name="Genome Announc.">
        <title>Expanding the biotechnology potential of lactobacilli through comparative genomics of 213 strains and associated genera.</title>
        <authorList>
            <person name="Sun Z."/>
            <person name="Harris H.M."/>
            <person name="McCann A."/>
            <person name="Guo C."/>
            <person name="Argimon S."/>
            <person name="Zhang W."/>
            <person name="Yang X."/>
            <person name="Jeffery I.B."/>
            <person name="Cooney J.C."/>
            <person name="Kagawa T.F."/>
            <person name="Liu W."/>
            <person name="Song Y."/>
            <person name="Salvetti E."/>
            <person name="Wrobel A."/>
            <person name="Rasinkangas P."/>
            <person name="Parkhill J."/>
            <person name="Rea M.C."/>
            <person name="O'Sullivan O."/>
            <person name="Ritari J."/>
            <person name="Douillard F.P."/>
            <person name="Paul Ross R."/>
            <person name="Yang R."/>
            <person name="Briner A.E."/>
            <person name="Felis G.E."/>
            <person name="de Vos W.M."/>
            <person name="Barrangou R."/>
            <person name="Klaenhammer T.R."/>
            <person name="Caufield P.W."/>
            <person name="Cui Y."/>
            <person name="Zhang H."/>
            <person name="O'Toole P.W."/>
        </authorList>
    </citation>
    <scope>NUCLEOTIDE SEQUENCE [LARGE SCALE GENOMIC DNA]</scope>
    <source>
        <strain evidence="2 3">DSM 14500</strain>
    </source>
</reference>
<feature type="transmembrane region" description="Helical" evidence="1">
    <location>
        <begin position="351"/>
        <end position="373"/>
    </location>
</feature>
<protein>
    <submittedName>
        <fullName evidence="2">Uncharacterized protein</fullName>
    </submittedName>
</protein>
<comment type="caution">
    <text evidence="2">The sequence shown here is derived from an EMBL/GenBank/DDBJ whole genome shotgun (WGS) entry which is preliminary data.</text>
</comment>
<feature type="transmembrane region" description="Helical" evidence="1">
    <location>
        <begin position="229"/>
        <end position="248"/>
    </location>
</feature>